<protein>
    <submittedName>
        <fullName evidence="1">Uncharacterized protein</fullName>
    </submittedName>
</protein>
<dbReference type="EnsemblPlants" id="EMT12902">
    <property type="protein sequence ID" value="EMT12902"/>
    <property type="gene ID" value="F775_26391"/>
</dbReference>
<name>N1QV31_AEGTA</name>
<dbReference type="AlphaFoldDB" id="N1QV31"/>
<evidence type="ECO:0000313" key="1">
    <source>
        <dbReference type="EnsemblPlants" id="EMT12902"/>
    </source>
</evidence>
<organism evidence="1">
    <name type="scientific">Aegilops tauschii</name>
    <name type="common">Tausch's goatgrass</name>
    <name type="synonym">Aegilops squarrosa</name>
    <dbReference type="NCBI Taxonomy" id="37682"/>
    <lineage>
        <taxon>Eukaryota</taxon>
        <taxon>Viridiplantae</taxon>
        <taxon>Streptophyta</taxon>
        <taxon>Embryophyta</taxon>
        <taxon>Tracheophyta</taxon>
        <taxon>Spermatophyta</taxon>
        <taxon>Magnoliopsida</taxon>
        <taxon>Liliopsida</taxon>
        <taxon>Poales</taxon>
        <taxon>Poaceae</taxon>
        <taxon>BOP clade</taxon>
        <taxon>Pooideae</taxon>
        <taxon>Triticodae</taxon>
        <taxon>Triticeae</taxon>
        <taxon>Triticinae</taxon>
        <taxon>Aegilops</taxon>
    </lineage>
</organism>
<sequence length="117" mass="13081">MAEIVKSLSVSSQRLLHRPPSNSAAKAAYTTATAVRDLHPIDWISVGGNQRPAANAAFTMPVLCHIYHPINPIMVDGSRRARRQAKLSQDRPCDAGWRYPDQQCYINRHLQGFTRSV</sequence>
<proteinExistence type="predicted"/>
<accession>N1QV31</accession>
<reference evidence="1" key="1">
    <citation type="submission" date="2015-06" db="UniProtKB">
        <authorList>
            <consortium name="EnsemblPlants"/>
        </authorList>
    </citation>
    <scope>IDENTIFICATION</scope>
</reference>